<accession>A0A2P6NBE2</accession>
<evidence type="ECO:0000259" key="3">
    <source>
        <dbReference type="Pfam" id="PF01764"/>
    </source>
</evidence>
<evidence type="ECO:0000256" key="2">
    <source>
        <dbReference type="SAM" id="Phobius"/>
    </source>
</evidence>
<protein>
    <recommendedName>
        <fullName evidence="3">Fungal lipase-type domain-containing protein</fullName>
    </recommendedName>
</protein>
<dbReference type="EMBL" id="MDYQ01000128">
    <property type="protein sequence ID" value="PRP81268.1"/>
    <property type="molecule type" value="Genomic_DNA"/>
</dbReference>
<reference evidence="4 5" key="1">
    <citation type="journal article" date="2018" name="Genome Biol. Evol.">
        <title>Multiple Roots of Fruiting Body Formation in Amoebozoa.</title>
        <authorList>
            <person name="Hillmann F."/>
            <person name="Forbes G."/>
            <person name="Novohradska S."/>
            <person name="Ferling I."/>
            <person name="Riege K."/>
            <person name="Groth M."/>
            <person name="Westermann M."/>
            <person name="Marz M."/>
            <person name="Spaller T."/>
            <person name="Winckler T."/>
            <person name="Schaap P."/>
            <person name="Glockner G."/>
        </authorList>
    </citation>
    <scope>NUCLEOTIDE SEQUENCE [LARGE SCALE GENOMIC DNA]</scope>
    <source>
        <strain evidence="4 5">Jena</strain>
    </source>
</reference>
<keyword evidence="5" id="KW-1185">Reference proteome</keyword>
<name>A0A2P6NBE2_9EUKA</name>
<organism evidence="4 5">
    <name type="scientific">Planoprotostelium fungivorum</name>
    <dbReference type="NCBI Taxonomy" id="1890364"/>
    <lineage>
        <taxon>Eukaryota</taxon>
        <taxon>Amoebozoa</taxon>
        <taxon>Evosea</taxon>
        <taxon>Variosea</taxon>
        <taxon>Cavosteliida</taxon>
        <taxon>Cavosteliaceae</taxon>
        <taxon>Planoprotostelium</taxon>
    </lineage>
</organism>
<dbReference type="SUPFAM" id="SSF53474">
    <property type="entry name" value="alpha/beta-Hydrolases"/>
    <property type="match status" value="1"/>
</dbReference>
<gene>
    <name evidence="4" type="ORF">PROFUN_04503</name>
</gene>
<keyword evidence="2" id="KW-1133">Transmembrane helix</keyword>
<dbReference type="InterPro" id="IPR002921">
    <property type="entry name" value="Fungal_lipase-type"/>
</dbReference>
<dbReference type="CDD" id="cd00519">
    <property type="entry name" value="Lipase_3"/>
    <property type="match status" value="1"/>
</dbReference>
<dbReference type="Pfam" id="PF01764">
    <property type="entry name" value="Lipase_3"/>
    <property type="match status" value="1"/>
</dbReference>
<dbReference type="InterPro" id="IPR051218">
    <property type="entry name" value="Sec_MonoDiacylglyc_Lipase"/>
</dbReference>
<dbReference type="InParanoid" id="A0A2P6NBE2"/>
<keyword evidence="2" id="KW-0472">Membrane</keyword>
<feature type="transmembrane region" description="Helical" evidence="2">
    <location>
        <begin position="428"/>
        <end position="451"/>
    </location>
</feature>
<comment type="caution">
    <text evidence="4">The sequence shown here is derived from an EMBL/GenBank/DDBJ whole genome shotgun (WGS) entry which is preliminary data.</text>
</comment>
<evidence type="ECO:0000313" key="5">
    <source>
        <dbReference type="Proteomes" id="UP000241769"/>
    </source>
</evidence>
<dbReference type="Proteomes" id="UP000241769">
    <property type="component" value="Unassembled WGS sequence"/>
</dbReference>
<dbReference type="GO" id="GO:0006629">
    <property type="term" value="P:lipid metabolic process"/>
    <property type="evidence" value="ECO:0007669"/>
    <property type="project" value="InterPro"/>
</dbReference>
<evidence type="ECO:0000256" key="1">
    <source>
        <dbReference type="SAM" id="MobiDB-lite"/>
    </source>
</evidence>
<feature type="domain" description="Fungal lipase-type" evidence="3">
    <location>
        <begin position="191"/>
        <end position="341"/>
    </location>
</feature>
<proteinExistence type="predicted"/>
<feature type="region of interest" description="Disordered" evidence="1">
    <location>
        <begin position="604"/>
        <end position="624"/>
    </location>
</feature>
<sequence length="671" mass="74719">MWKECWTTGADAISIEDGDVKDETVHGARASKKVTSLSSFAAVHPLWSINVTTMSISCSIDIRRFQGMTYDGFLSHIFKENERLQEHRSRKEIDSISTKEMQVAVLVSLCLFVLACNGVTWKYDEDLARRFVVYSSIAYCSDDSIKSWTCNACYGDLYFQKSSVVFDSETNTFGYIGTTRIETNPPTHAIVIAFRGTNPSSLKNLEDDLNVMRESFDSVPGASVHIGFMKAWTNLKTQMVPELQKLLQWYKEENTGCDSSWPTYPHIYFTGHSLGAALTTVALADLVSTNIINSNDYPIHLYTFGSPRCGNEAFSQYINKNTVESWRVIHWDDPIPRVPPLLSGYHHVSSAVFYNEDNSNHIICEGESESSNCNPWTIDFNIYDHRHYLGINVIDPGSAKIPQGAKFIRDTPEVCPATAGIRGRWKMWMIAPIVGGATIIGAAIAAIVLQFSKNIGSSSKSIFGSISATPSKMRNTTHTAPCECHTRFSRDIGPTLTFKDRKKLIVLPRANLTRYLTELDKRKHGFPRRAYFTKEQPSDVDPSITVKIDQVTPHTDERSGQSPVAEEVTVFDYDETDLYCMVSVEAPYRTSDDVADVKLKPPAARLTKKGPEPPSSAQTLGGLHPVSPFTNLEGRFSLDSLTIRSLNSIFAGVEPLCNSVKMGIMTHTAPC</sequence>
<dbReference type="InterPro" id="IPR029058">
    <property type="entry name" value="AB_hydrolase_fold"/>
</dbReference>
<dbReference type="PANTHER" id="PTHR45856">
    <property type="entry name" value="ALPHA/BETA-HYDROLASES SUPERFAMILY PROTEIN"/>
    <property type="match status" value="1"/>
</dbReference>
<dbReference type="AlphaFoldDB" id="A0A2P6NBE2"/>
<dbReference type="OrthoDB" id="426718at2759"/>
<dbReference type="Gene3D" id="3.40.50.1820">
    <property type="entry name" value="alpha/beta hydrolase"/>
    <property type="match status" value="1"/>
</dbReference>
<evidence type="ECO:0000313" key="4">
    <source>
        <dbReference type="EMBL" id="PRP81268.1"/>
    </source>
</evidence>
<keyword evidence="2" id="KW-0812">Transmembrane</keyword>
<dbReference type="PANTHER" id="PTHR45856:SF24">
    <property type="entry name" value="FUNGAL LIPASE-LIKE DOMAIN-CONTAINING PROTEIN"/>
    <property type="match status" value="1"/>
</dbReference>